<organism evidence="2 3">
    <name type="scientific">Smittium simulii</name>
    <dbReference type="NCBI Taxonomy" id="133385"/>
    <lineage>
        <taxon>Eukaryota</taxon>
        <taxon>Fungi</taxon>
        <taxon>Fungi incertae sedis</taxon>
        <taxon>Zoopagomycota</taxon>
        <taxon>Kickxellomycotina</taxon>
        <taxon>Harpellomycetes</taxon>
        <taxon>Harpellales</taxon>
        <taxon>Legeriomycetaceae</taxon>
        <taxon>Smittium</taxon>
    </lineage>
</organism>
<proteinExistence type="predicted"/>
<dbReference type="OrthoDB" id="275278at2759"/>
<gene>
    <name evidence="2" type="ORF">BB561_002767</name>
</gene>
<dbReference type="InterPro" id="IPR027417">
    <property type="entry name" value="P-loop_NTPase"/>
</dbReference>
<dbReference type="GO" id="GO:0043139">
    <property type="term" value="F:5'-3' DNA helicase activity"/>
    <property type="evidence" value="ECO:0007669"/>
    <property type="project" value="InterPro"/>
</dbReference>
<dbReference type="PANTHER" id="PTHR12873">
    <property type="entry name" value="T7-LIKE MITOCHONDRIAL DNA HELICASE"/>
    <property type="match status" value="1"/>
</dbReference>
<dbReference type="GO" id="GO:0005524">
    <property type="term" value="F:ATP binding"/>
    <property type="evidence" value="ECO:0007669"/>
    <property type="project" value="InterPro"/>
</dbReference>
<evidence type="ECO:0000313" key="2">
    <source>
        <dbReference type="EMBL" id="PVU94147.1"/>
    </source>
</evidence>
<dbReference type="AlphaFoldDB" id="A0A2T9YP90"/>
<dbReference type="Proteomes" id="UP000245383">
    <property type="component" value="Unassembled WGS sequence"/>
</dbReference>
<reference evidence="2 3" key="1">
    <citation type="journal article" date="2018" name="MBio">
        <title>Comparative Genomics Reveals the Core Gene Toolbox for the Fungus-Insect Symbiosis.</title>
        <authorList>
            <person name="Wang Y."/>
            <person name="Stata M."/>
            <person name="Wang W."/>
            <person name="Stajich J.E."/>
            <person name="White M.M."/>
            <person name="Moncalvo J.M."/>
        </authorList>
    </citation>
    <scope>NUCLEOTIDE SEQUENCE [LARGE SCALE GENOMIC DNA]</scope>
    <source>
        <strain evidence="2 3">SWE-8-4</strain>
    </source>
</reference>
<sequence>MANVATPAFHSTENHSNDNYFISSAQNIDIDYIEQKMPNLQQPQPVVKPPLELSATSKQDNETILKELKRVFLLTRQYMRTGFNKNEILAKCPSCSKGKAIKTAYTATINTDTMEYSCSNCFDKGSIDKYTYLAKTKLSPKIESQKQDLIYFKNLEKLEVDQVGTANIIKKTIDMLHQNKKMLQSLTGNGKNQLGLTLDTLNKYHVGLVNMDSIDQDHIIIPESPIPTLPKSNNSSNLRQFKSNTTILVKANDYKSSDPVVINNQVTQKNNDKLSQMIHKPSNQSTTPYYSLPETILKMSIDEIIQNNSDMKNIQFAYTALKLYSKDHQHVKTINFDKFTQSPGLFGFHTIPLDSNQLIITSDGLDAMAAYQLTGVHAISLPTDFQLPAAYIGALERFEQIYIWLEDSYLGRDSAESIAKKLGIDKCLVIHNTELSPAKFMKPIQLCTNDTYISEDILNSAKPILHDKIMSFESLASSVKHELMNPDFVKGVQLKSLPEYNKILKGLRPGELTIFSGTTGVGKTTVISNLSLDYCKSRVSTLWGSFEIPNVRLASRLLTQFSGQQLTNNSDAIELYSQKFSELPMYFLKFRGSTSPLTVLETMRHAIYAYDVKHIIIDNLQFMMSMQHLAPDSNGNKFEAQDAAISSFRTFATEQNVHVTVVVHTRKEQPGIKLDLNSIFGSSKVTQEADNVIMLKKDSKGAGSVRYLEVLKNRFDGTLGKAYFKFDPKSYLIKPADPPKSTSKVDIVKMRSIPKHFPIDYPNMTPEQLRKAKVL</sequence>
<keyword evidence="3" id="KW-1185">Reference proteome</keyword>
<evidence type="ECO:0000259" key="1">
    <source>
        <dbReference type="PROSITE" id="PS51199"/>
    </source>
</evidence>
<protein>
    <recommendedName>
        <fullName evidence="1">SF4 helicase domain-containing protein</fullName>
    </recommendedName>
</protein>
<dbReference type="Gene3D" id="3.40.50.300">
    <property type="entry name" value="P-loop containing nucleotide triphosphate hydrolases"/>
    <property type="match status" value="1"/>
</dbReference>
<name>A0A2T9YP90_9FUNG</name>
<dbReference type="SUPFAM" id="SSF52540">
    <property type="entry name" value="P-loop containing nucleoside triphosphate hydrolases"/>
    <property type="match status" value="1"/>
</dbReference>
<dbReference type="GO" id="GO:0006260">
    <property type="term" value="P:DNA replication"/>
    <property type="evidence" value="ECO:0007669"/>
    <property type="project" value="InterPro"/>
</dbReference>
<dbReference type="SUPFAM" id="SSF56731">
    <property type="entry name" value="DNA primase core"/>
    <property type="match status" value="1"/>
</dbReference>
<dbReference type="Pfam" id="PF13481">
    <property type="entry name" value="AAA_25"/>
    <property type="match status" value="1"/>
</dbReference>
<evidence type="ECO:0000313" key="3">
    <source>
        <dbReference type="Proteomes" id="UP000245383"/>
    </source>
</evidence>
<dbReference type="CDD" id="cd01122">
    <property type="entry name" value="Twinkle_C"/>
    <property type="match status" value="1"/>
</dbReference>
<dbReference type="EMBL" id="MBFR01000100">
    <property type="protein sequence ID" value="PVU94147.1"/>
    <property type="molecule type" value="Genomic_DNA"/>
</dbReference>
<dbReference type="Gene3D" id="3.40.1360.10">
    <property type="match status" value="1"/>
</dbReference>
<feature type="domain" description="SF4 helicase" evidence="1">
    <location>
        <begin position="486"/>
        <end position="740"/>
    </location>
</feature>
<comment type="caution">
    <text evidence="2">The sequence shown here is derived from an EMBL/GenBank/DDBJ whole genome shotgun (WGS) entry which is preliminary data.</text>
</comment>
<accession>A0A2T9YP90</accession>
<dbReference type="InterPro" id="IPR007694">
    <property type="entry name" value="DNA_helicase_DnaB-like_C"/>
</dbReference>
<dbReference type="STRING" id="133385.A0A2T9YP90"/>
<dbReference type="GO" id="GO:0003697">
    <property type="term" value="F:single-stranded DNA binding"/>
    <property type="evidence" value="ECO:0007669"/>
    <property type="project" value="InterPro"/>
</dbReference>
<dbReference type="PANTHER" id="PTHR12873:SF0">
    <property type="entry name" value="TWINKLE MTDNA HELICASE"/>
    <property type="match status" value="1"/>
</dbReference>
<dbReference type="InterPro" id="IPR027032">
    <property type="entry name" value="Twinkle-like"/>
</dbReference>
<dbReference type="PROSITE" id="PS51199">
    <property type="entry name" value="SF4_HELICASE"/>
    <property type="match status" value="1"/>
</dbReference>